<keyword evidence="3" id="KW-1185">Reference proteome</keyword>
<sequence>MNHHQEFILETEEHSYFQSITYEDLPDCLECQKIGHDDKDCRHGKLKSTTVERQPQKPISVNKPKPKAPVVATTWKQKVVHDQNQEGVEKDKGPLTSELTEKDKEHIPTDIPSIVSPQRQNSSAKRRFTKEQLNAVLEKNKVEENLADPWDEEVPINQENRQQQLVLYQDPGKTIKLSERFHVLTDLEEEGDASEMEENLKETMAGHDSDGSHSDIEVTYSELQNDVQENMPSTMDDLEIG</sequence>
<evidence type="ECO:0000313" key="3">
    <source>
        <dbReference type="Proteomes" id="UP001161247"/>
    </source>
</evidence>
<gene>
    <name evidence="2" type="ORF">OLC1_LOCUS19781</name>
</gene>
<protein>
    <submittedName>
        <fullName evidence="2">OLC1v1013089C1</fullName>
    </submittedName>
</protein>
<evidence type="ECO:0000313" key="2">
    <source>
        <dbReference type="EMBL" id="CAI9112620.1"/>
    </source>
</evidence>
<organism evidence="2 3">
    <name type="scientific">Oldenlandia corymbosa var. corymbosa</name>
    <dbReference type="NCBI Taxonomy" id="529605"/>
    <lineage>
        <taxon>Eukaryota</taxon>
        <taxon>Viridiplantae</taxon>
        <taxon>Streptophyta</taxon>
        <taxon>Embryophyta</taxon>
        <taxon>Tracheophyta</taxon>
        <taxon>Spermatophyta</taxon>
        <taxon>Magnoliopsida</taxon>
        <taxon>eudicotyledons</taxon>
        <taxon>Gunneridae</taxon>
        <taxon>Pentapetalae</taxon>
        <taxon>asterids</taxon>
        <taxon>lamiids</taxon>
        <taxon>Gentianales</taxon>
        <taxon>Rubiaceae</taxon>
        <taxon>Rubioideae</taxon>
        <taxon>Spermacoceae</taxon>
        <taxon>Hedyotis-Oldenlandia complex</taxon>
        <taxon>Oldenlandia</taxon>
    </lineage>
</organism>
<feature type="region of interest" description="Disordered" evidence="1">
    <location>
        <begin position="39"/>
        <end position="126"/>
    </location>
</feature>
<name>A0AAV1DXK7_OLDCO</name>
<feature type="compositionally biased region" description="Basic and acidic residues" evidence="1">
    <location>
        <begin position="79"/>
        <end position="108"/>
    </location>
</feature>
<reference evidence="2" key="1">
    <citation type="submission" date="2023-03" db="EMBL/GenBank/DDBJ databases">
        <authorList>
            <person name="Julca I."/>
        </authorList>
    </citation>
    <scope>NUCLEOTIDE SEQUENCE</scope>
</reference>
<dbReference type="EMBL" id="OX459124">
    <property type="protein sequence ID" value="CAI9112620.1"/>
    <property type="molecule type" value="Genomic_DNA"/>
</dbReference>
<proteinExistence type="predicted"/>
<accession>A0AAV1DXK7</accession>
<feature type="compositionally biased region" description="Polar residues" evidence="1">
    <location>
        <begin position="47"/>
        <end position="59"/>
    </location>
</feature>
<dbReference type="AlphaFoldDB" id="A0AAV1DXK7"/>
<evidence type="ECO:0000256" key="1">
    <source>
        <dbReference type="SAM" id="MobiDB-lite"/>
    </source>
</evidence>
<dbReference type="Proteomes" id="UP001161247">
    <property type="component" value="Chromosome 7"/>
</dbReference>